<sequence length="287" mass="30731">MELKEFAAARRTVTTRSGPVAYTEFGEGPAALFVHGAGTNGGLWRHVVEAVRDERRCLAVDLPLHGGTPARPGQDLTLGGLAQVVEDFCDAAGLDRVDLVANDTGGGVAQVLVARRPDLARTLTLTNCDTRDDIPPAAFVPTIELAAAGAISATASALLADLDLVRASGLGAGYEHPDKVADETFRAYLEPVLGTPEAARQFERLLLSLGPADLVAADPALRRLTTPTLVVWGTGDVFFDVRWAHWLRDTIPGVTEVVEVDGARLFFPEERPDDLVPHLRRHWAAHA</sequence>
<dbReference type="PANTHER" id="PTHR43798">
    <property type="entry name" value="MONOACYLGLYCEROL LIPASE"/>
    <property type="match status" value="1"/>
</dbReference>
<dbReference type="InterPro" id="IPR000073">
    <property type="entry name" value="AB_hydrolase_1"/>
</dbReference>
<accession>A0ABQ4FV06</accession>
<organism evidence="2 3">
    <name type="scientific">Microbispora corallina</name>
    <dbReference type="NCBI Taxonomy" id="83302"/>
    <lineage>
        <taxon>Bacteria</taxon>
        <taxon>Bacillati</taxon>
        <taxon>Actinomycetota</taxon>
        <taxon>Actinomycetes</taxon>
        <taxon>Streptosporangiales</taxon>
        <taxon>Streptosporangiaceae</taxon>
        <taxon>Microbispora</taxon>
    </lineage>
</organism>
<dbReference type="Gene3D" id="3.40.50.1820">
    <property type="entry name" value="alpha/beta hydrolase"/>
    <property type="match status" value="1"/>
</dbReference>
<protein>
    <submittedName>
        <fullName evidence="2">Hydrolase</fullName>
    </submittedName>
</protein>
<dbReference type="InterPro" id="IPR050266">
    <property type="entry name" value="AB_hydrolase_sf"/>
</dbReference>
<dbReference type="InterPro" id="IPR029058">
    <property type="entry name" value="AB_hydrolase_fold"/>
</dbReference>
<dbReference type="EMBL" id="BOOC01000004">
    <property type="protein sequence ID" value="GIH38538.1"/>
    <property type="molecule type" value="Genomic_DNA"/>
</dbReference>
<evidence type="ECO:0000313" key="3">
    <source>
        <dbReference type="Proteomes" id="UP000603904"/>
    </source>
</evidence>
<dbReference type="PANTHER" id="PTHR43798:SF24">
    <property type="entry name" value="CIS-3-ALKYL-4-ALKYLOXETAN-2-ONE DECARBOXYLASE"/>
    <property type="match status" value="1"/>
</dbReference>
<comment type="caution">
    <text evidence="2">The sequence shown here is derived from an EMBL/GenBank/DDBJ whole genome shotgun (WGS) entry which is preliminary data.</text>
</comment>
<keyword evidence="2" id="KW-0378">Hydrolase</keyword>
<evidence type="ECO:0000259" key="1">
    <source>
        <dbReference type="Pfam" id="PF00561"/>
    </source>
</evidence>
<evidence type="ECO:0000313" key="2">
    <source>
        <dbReference type="EMBL" id="GIH38538.1"/>
    </source>
</evidence>
<proteinExistence type="predicted"/>
<dbReference type="Proteomes" id="UP000603904">
    <property type="component" value="Unassembled WGS sequence"/>
</dbReference>
<dbReference type="Pfam" id="PF00561">
    <property type="entry name" value="Abhydrolase_1"/>
    <property type="match status" value="1"/>
</dbReference>
<dbReference type="RefSeq" id="WP_204056175.1">
    <property type="nucleotide sequence ID" value="NZ_BAAAGP010000005.1"/>
</dbReference>
<feature type="domain" description="AB hydrolase-1" evidence="1">
    <location>
        <begin position="32"/>
        <end position="137"/>
    </location>
</feature>
<dbReference type="GO" id="GO:0016787">
    <property type="term" value="F:hydrolase activity"/>
    <property type="evidence" value="ECO:0007669"/>
    <property type="project" value="UniProtKB-KW"/>
</dbReference>
<keyword evidence="3" id="KW-1185">Reference proteome</keyword>
<name>A0ABQ4FV06_9ACTN</name>
<reference evidence="2 3" key="1">
    <citation type="submission" date="2021-01" db="EMBL/GenBank/DDBJ databases">
        <title>Whole genome shotgun sequence of Microbispora corallina NBRC 16416.</title>
        <authorList>
            <person name="Komaki H."/>
            <person name="Tamura T."/>
        </authorList>
    </citation>
    <scope>NUCLEOTIDE SEQUENCE [LARGE SCALE GENOMIC DNA]</scope>
    <source>
        <strain evidence="2 3">NBRC 16416</strain>
    </source>
</reference>
<dbReference type="SUPFAM" id="SSF53474">
    <property type="entry name" value="alpha/beta-Hydrolases"/>
    <property type="match status" value="1"/>
</dbReference>
<gene>
    <name evidence="2" type="ORF">Mco01_15380</name>
</gene>